<evidence type="ECO:0000313" key="5">
    <source>
        <dbReference type="Proteomes" id="UP000198822"/>
    </source>
</evidence>
<dbReference type="Proteomes" id="UP000198822">
    <property type="component" value="Chromosome I"/>
</dbReference>
<evidence type="ECO:0000313" key="4">
    <source>
        <dbReference type="EMBL" id="SDH81424.1"/>
    </source>
</evidence>
<dbReference type="GO" id="GO:0016757">
    <property type="term" value="F:glycosyltransferase activity"/>
    <property type="evidence" value="ECO:0007669"/>
    <property type="project" value="UniProtKB-KW"/>
</dbReference>
<dbReference type="STRING" id="399736.SAMN04489720_2475"/>
<dbReference type="Pfam" id="PF13439">
    <property type="entry name" value="Glyco_transf_4"/>
    <property type="match status" value="1"/>
</dbReference>
<feature type="domain" description="Glycosyltransferase subfamily 4-like N-terminal" evidence="3">
    <location>
        <begin position="18"/>
        <end position="176"/>
    </location>
</feature>
<gene>
    <name evidence="4" type="ORF">SAMN04489720_2475</name>
</gene>
<evidence type="ECO:0000256" key="2">
    <source>
        <dbReference type="ARBA" id="ARBA00022679"/>
    </source>
</evidence>
<dbReference type="InterPro" id="IPR028098">
    <property type="entry name" value="Glyco_trans_4-like_N"/>
</dbReference>
<dbReference type="SUPFAM" id="SSF53756">
    <property type="entry name" value="UDP-Glycosyltransferase/glycogen phosphorylase"/>
    <property type="match status" value="1"/>
</dbReference>
<name>A0A1G8FH11_9MICO</name>
<organism evidence="4 5">
    <name type="scientific">Agrococcus jejuensis</name>
    <dbReference type="NCBI Taxonomy" id="399736"/>
    <lineage>
        <taxon>Bacteria</taxon>
        <taxon>Bacillati</taxon>
        <taxon>Actinomycetota</taxon>
        <taxon>Actinomycetes</taxon>
        <taxon>Micrococcales</taxon>
        <taxon>Microbacteriaceae</taxon>
        <taxon>Agrococcus</taxon>
    </lineage>
</organism>
<dbReference type="RefSeq" id="WP_092505430.1">
    <property type="nucleotide sequence ID" value="NZ_LT629695.1"/>
</dbReference>
<evidence type="ECO:0000256" key="1">
    <source>
        <dbReference type="ARBA" id="ARBA00022676"/>
    </source>
</evidence>
<accession>A0A1G8FH11</accession>
<dbReference type="Pfam" id="PF13692">
    <property type="entry name" value="Glyco_trans_1_4"/>
    <property type="match status" value="1"/>
</dbReference>
<dbReference type="PANTHER" id="PTHR46401:SF2">
    <property type="entry name" value="GLYCOSYLTRANSFERASE WBBK-RELATED"/>
    <property type="match status" value="1"/>
</dbReference>
<dbReference type="AlphaFoldDB" id="A0A1G8FH11"/>
<keyword evidence="2 4" id="KW-0808">Transferase</keyword>
<dbReference type="EMBL" id="LT629695">
    <property type="protein sequence ID" value="SDH81424.1"/>
    <property type="molecule type" value="Genomic_DNA"/>
</dbReference>
<sequence>MTTLRVVLDGVGEQASSVGRYGLQLAQAMHATAPRGIDVVAFAAGSDAEARAHVTTTLERLDGVEFARMPRRELREAWLHSFSTTAFDGLLHGSSLLAPMRGDDREAGRQVVVTVHGLEALERDSRTARWFRRALRRAWKHADAVVVPTHATAARLQELHDLGDRIRVVGAGVDPASVVPADADARATRLGLPARYLLATTDRGRRARADRLVATVASGAMPDLPIVVAGPVAWGDVTLAQMAVEAGLPPSRIVPLGELDAADRAVVVSRADALLLVGEELGFALPMLEAFAHGTPVVHPSTAASDEIAAEASLAVTLTGDDSDPDRLAHALAHLVEHDDLRARLALLGQDRARAFDWTTTASQLWRLHADL</sequence>
<dbReference type="OrthoDB" id="9801609at2"/>
<dbReference type="Gene3D" id="3.40.50.2000">
    <property type="entry name" value="Glycogen Phosphorylase B"/>
    <property type="match status" value="2"/>
</dbReference>
<reference evidence="5" key="1">
    <citation type="submission" date="2016-10" db="EMBL/GenBank/DDBJ databases">
        <authorList>
            <person name="Varghese N."/>
            <person name="Submissions S."/>
        </authorList>
    </citation>
    <scope>NUCLEOTIDE SEQUENCE [LARGE SCALE GENOMIC DNA]</scope>
    <source>
        <strain evidence="5">DSM 22002</strain>
    </source>
</reference>
<keyword evidence="5" id="KW-1185">Reference proteome</keyword>
<dbReference type="GO" id="GO:0009103">
    <property type="term" value="P:lipopolysaccharide biosynthetic process"/>
    <property type="evidence" value="ECO:0007669"/>
    <property type="project" value="TreeGrafter"/>
</dbReference>
<dbReference type="PANTHER" id="PTHR46401">
    <property type="entry name" value="GLYCOSYLTRANSFERASE WBBK-RELATED"/>
    <property type="match status" value="1"/>
</dbReference>
<evidence type="ECO:0000259" key="3">
    <source>
        <dbReference type="Pfam" id="PF13439"/>
    </source>
</evidence>
<protein>
    <submittedName>
        <fullName evidence="4">Glycosyltransferase involved in cell wall bisynthesis</fullName>
    </submittedName>
</protein>
<proteinExistence type="predicted"/>
<keyword evidence="1" id="KW-0328">Glycosyltransferase</keyword>